<reference evidence="4" key="1">
    <citation type="submission" date="2018-05" db="EMBL/GenBank/DDBJ databases">
        <title>Micromonospora globispora sp. nov. and Micromonospora rugosa sp. nov., isolated from marine sediment.</title>
        <authorList>
            <person name="Carro L."/>
            <person name="Aysel V."/>
            <person name="Cetin D."/>
            <person name="Igual J.M."/>
            <person name="Klenk H.-P."/>
            <person name="Trujillo M.E."/>
            <person name="Sahin N."/>
        </authorList>
    </citation>
    <scope>NUCLEOTIDE SEQUENCE [LARGE SCALE GENOMIC DNA]</scope>
    <source>
        <strain evidence="4">S2904</strain>
    </source>
</reference>
<feature type="region of interest" description="Disordered" evidence="1">
    <location>
        <begin position="157"/>
        <end position="180"/>
    </location>
</feature>
<evidence type="ECO:0000313" key="3">
    <source>
        <dbReference type="EMBL" id="PWU47283.1"/>
    </source>
</evidence>
<evidence type="ECO:0000256" key="2">
    <source>
        <dbReference type="SAM" id="SignalP"/>
    </source>
</evidence>
<sequence>MPMRRLIALLVAAVVTAGCSLGEVLADYGDPVDMRSADLVGTWRNGPHRVIAFAENGGFTAEWLPYDEFDDFLPVDFDPAANVTGSGTWALTPPFDDPDGPASRVALSFRELAGTRNGRGAFELSALRQGGRVHLVFFYVGPGGNSWTAYEKCEECPAGPGPVLSPSTPASRQAVPRHTR</sequence>
<keyword evidence="4" id="KW-1185">Reference proteome</keyword>
<feature type="signal peptide" evidence="2">
    <location>
        <begin position="1"/>
        <end position="26"/>
    </location>
</feature>
<dbReference type="EMBL" id="QGSV01000195">
    <property type="protein sequence ID" value="PWU47283.1"/>
    <property type="molecule type" value="Genomic_DNA"/>
</dbReference>
<evidence type="ECO:0000313" key="4">
    <source>
        <dbReference type="Proteomes" id="UP000245683"/>
    </source>
</evidence>
<evidence type="ECO:0000256" key="1">
    <source>
        <dbReference type="SAM" id="MobiDB-lite"/>
    </source>
</evidence>
<protein>
    <submittedName>
        <fullName evidence="3">Uncharacterized protein</fullName>
    </submittedName>
</protein>
<dbReference type="PROSITE" id="PS51257">
    <property type="entry name" value="PROKAR_LIPOPROTEIN"/>
    <property type="match status" value="1"/>
</dbReference>
<comment type="caution">
    <text evidence="3">The sequence shown here is derived from an EMBL/GenBank/DDBJ whole genome shotgun (WGS) entry which is preliminary data.</text>
</comment>
<organism evidence="3 4">
    <name type="scientific">Micromonospora globispora</name>
    <dbReference type="NCBI Taxonomy" id="1450148"/>
    <lineage>
        <taxon>Bacteria</taxon>
        <taxon>Bacillati</taxon>
        <taxon>Actinomycetota</taxon>
        <taxon>Actinomycetes</taxon>
        <taxon>Micromonosporales</taxon>
        <taxon>Micromonosporaceae</taxon>
        <taxon>Micromonospora</taxon>
    </lineage>
</organism>
<dbReference type="AlphaFoldDB" id="A0A317K814"/>
<accession>A0A317K814</accession>
<proteinExistence type="predicted"/>
<gene>
    <name evidence="3" type="ORF">DLJ46_15230</name>
</gene>
<feature type="chain" id="PRO_5043163696" evidence="2">
    <location>
        <begin position="27"/>
        <end position="180"/>
    </location>
</feature>
<keyword evidence="2" id="KW-0732">Signal</keyword>
<name>A0A317K814_9ACTN</name>
<dbReference type="Proteomes" id="UP000245683">
    <property type="component" value="Unassembled WGS sequence"/>
</dbReference>